<dbReference type="Pfam" id="PF17289">
    <property type="entry name" value="Terminase_6C"/>
    <property type="match status" value="1"/>
</dbReference>
<keyword evidence="4" id="KW-1185">Reference proteome</keyword>
<evidence type="ECO:0000313" key="3">
    <source>
        <dbReference type="EMBL" id="NYH94530.1"/>
    </source>
</evidence>
<proteinExistence type="predicted"/>
<dbReference type="EMBL" id="JACBZF010000001">
    <property type="protein sequence ID" value="NYH94530.1"/>
    <property type="molecule type" value="Genomic_DNA"/>
</dbReference>
<dbReference type="InterPro" id="IPR027417">
    <property type="entry name" value="P-loop_NTPase"/>
</dbReference>
<dbReference type="Gene3D" id="3.30.420.240">
    <property type="match status" value="1"/>
</dbReference>
<evidence type="ECO:0000259" key="2">
    <source>
        <dbReference type="Pfam" id="PF17289"/>
    </source>
</evidence>
<dbReference type="AlphaFoldDB" id="A0A7Y9XW75"/>
<dbReference type="Proteomes" id="UP000522081">
    <property type="component" value="Unassembled WGS sequence"/>
</dbReference>
<accession>A0A7Y9XW75</accession>
<name>A0A7Y9XW75_9SPHN</name>
<comment type="caution">
    <text evidence="3">The sequence shown here is derived from an EMBL/GenBank/DDBJ whole genome shotgun (WGS) entry which is preliminary data.</text>
</comment>
<dbReference type="Pfam" id="PF03237">
    <property type="entry name" value="Terminase_6N"/>
    <property type="match status" value="1"/>
</dbReference>
<dbReference type="RefSeq" id="WP_229735487.1">
    <property type="nucleotide sequence ID" value="NZ_BMGF01000001.1"/>
</dbReference>
<dbReference type="InterPro" id="IPR035421">
    <property type="entry name" value="Terminase_6C"/>
</dbReference>
<sequence length="377" mass="41016">MAGRGWGKTRTGAEDVAWFGAQHAGSRIAIIAPTFADARDTCVEGESGLLAVLPKVCVDHWNRSHGELVLWNETRYKLFSATEPERLRGPQHHRAWGDEVGAWPDPSAWDQMLFGLRLGRHPQVVATTTPRPTPLIRKIVRTPGAMVTRGSTFDNSANLPEGTLAHLKDRYEGTRLGRQELYAELLEDVPGALWTAEMIDAQRLRAAPELRRVVVAVDPSGTKGDGQGDDIGIVVAGKGTDDRFYVLEDASCQLSPDGWARRVAGAFERWQGDRVVAERNFGGAMVEAVLRTAAKNLPVRMVTASRGKIARAEPVAALYEQGKVSHCGEFTALEDQLCAMTGGGYVGEGSPDRADALVWALSDLSGSKYRYSLAEVL</sequence>
<organism evidence="3 4">
    <name type="scientific">Novosphingobium marinum</name>
    <dbReference type="NCBI Taxonomy" id="1514948"/>
    <lineage>
        <taxon>Bacteria</taxon>
        <taxon>Pseudomonadati</taxon>
        <taxon>Pseudomonadota</taxon>
        <taxon>Alphaproteobacteria</taxon>
        <taxon>Sphingomonadales</taxon>
        <taxon>Sphingomonadaceae</taxon>
        <taxon>Novosphingobium</taxon>
    </lineage>
</organism>
<protein>
    <submittedName>
        <fullName evidence="3">Putative phage terminase large subunit-like protein</fullName>
    </submittedName>
</protein>
<dbReference type="Gene3D" id="3.40.50.300">
    <property type="entry name" value="P-loop containing nucleotide triphosphate hydrolases"/>
    <property type="match status" value="1"/>
</dbReference>
<feature type="domain" description="Terminase large subunit gp17-like C-terminal" evidence="2">
    <location>
        <begin position="216"/>
        <end position="362"/>
    </location>
</feature>
<evidence type="ECO:0000256" key="1">
    <source>
        <dbReference type="ARBA" id="ARBA00022612"/>
    </source>
</evidence>
<evidence type="ECO:0000313" key="4">
    <source>
        <dbReference type="Proteomes" id="UP000522081"/>
    </source>
</evidence>
<keyword evidence="1" id="KW-1188">Viral release from host cell</keyword>
<reference evidence="3 4" key="1">
    <citation type="submission" date="2020-07" db="EMBL/GenBank/DDBJ databases">
        <title>Genomic Encyclopedia of Type Strains, Phase IV (KMG-IV): sequencing the most valuable type-strain genomes for metagenomic binning, comparative biology and taxonomic classification.</title>
        <authorList>
            <person name="Goeker M."/>
        </authorList>
    </citation>
    <scope>NUCLEOTIDE SEQUENCE [LARGE SCALE GENOMIC DNA]</scope>
    <source>
        <strain evidence="3 4">DSM 29043</strain>
    </source>
</reference>
<gene>
    <name evidence="3" type="ORF">FHS75_000835</name>
</gene>